<dbReference type="EMBL" id="DF237427">
    <property type="protein sequence ID" value="GAQ89004.1"/>
    <property type="molecule type" value="Genomic_DNA"/>
</dbReference>
<accession>A0A1Y1IDG9</accession>
<proteinExistence type="predicted"/>
<sequence>MQAAFGQLHFSLRPTPETPGFIVGHTAATPIVLWRSARKRGARRLSTVSPLQASQGSAVTPTGARAMDSETADLRAYIQNGISNVWYTSSEDAIIPGGMFIRASGNPLKMEGLAAFVEENDELFEEKVLDIEKLEIRGDVAWTVLKMYQDFSYRGTRHKDTFRYTVILERKPLERWRVAHMHRSSPLKEAP</sequence>
<dbReference type="Gene3D" id="3.10.450.50">
    <property type="match status" value="1"/>
</dbReference>
<dbReference type="Pfam" id="PF12707">
    <property type="entry name" value="DUF3804"/>
    <property type="match status" value="1"/>
</dbReference>
<evidence type="ECO:0008006" key="3">
    <source>
        <dbReference type="Google" id="ProtNLM"/>
    </source>
</evidence>
<dbReference type="InterPro" id="IPR024525">
    <property type="entry name" value="DUF3804"/>
</dbReference>
<reference evidence="1 2" key="1">
    <citation type="journal article" date="2014" name="Nat. Commun.">
        <title>Klebsormidium flaccidum genome reveals primary factors for plant terrestrial adaptation.</title>
        <authorList>
            <person name="Hori K."/>
            <person name="Maruyama F."/>
            <person name="Fujisawa T."/>
            <person name="Togashi T."/>
            <person name="Yamamoto N."/>
            <person name="Seo M."/>
            <person name="Sato S."/>
            <person name="Yamada T."/>
            <person name="Mori H."/>
            <person name="Tajima N."/>
            <person name="Moriyama T."/>
            <person name="Ikeuchi M."/>
            <person name="Watanabe M."/>
            <person name="Wada H."/>
            <person name="Kobayashi K."/>
            <person name="Saito M."/>
            <person name="Masuda T."/>
            <person name="Sasaki-Sekimoto Y."/>
            <person name="Mashiguchi K."/>
            <person name="Awai K."/>
            <person name="Shimojima M."/>
            <person name="Masuda S."/>
            <person name="Iwai M."/>
            <person name="Nobusawa T."/>
            <person name="Narise T."/>
            <person name="Kondo S."/>
            <person name="Saito H."/>
            <person name="Sato R."/>
            <person name="Murakawa M."/>
            <person name="Ihara Y."/>
            <person name="Oshima-Yamada Y."/>
            <person name="Ohtaka K."/>
            <person name="Satoh M."/>
            <person name="Sonobe K."/>
            <person name="Ishii M."/>
            <person name="Ohtani R."/>
            <person name="Kanamori-Sato M."/>
            <person name="Honoki R."/>
            <person name="Miyazaki D."/>
            <person name="Mochizuki H."/>
            <person name="Umetsu J."/>
            <person name="Higashi K."/>
            <person name="Shibata D."/>
            <person name="Kamiya Y."/>
            <person name="Sato N."/>
            <person name="Nakamura Y."/>
            <person name="Tabata S."/>
            <person name="Ida S."/>
            <person name="Kurokawa K."/>
            <person name="Ohta H."/>
        </authorList>
    </citation>
    <scope>NUCLEOTIDE SEQUENCE [LARGE SCALE GENOMIC DNA]</scope>
    <source>
        <strain evidence="1 2">NIES-2285</strain>
    </source>
</reference>
<dbReference type="AlphaFoldDB" id="A0A1Y1IDG9"/>
<keyword evidence="2" id="KW-1185">Reference proteome</keyword>
<evidence type="ECO:0000313" key="2">
    <source>
        <dbReference type="Proteomes" id="UP000054558"/>
    </source>
</evidence>
<evidence type="ECO:0000313" key="1">
    <source>
        <dbReference type="EMBL" id="GAQ89004.1"/>
    </source>
</evidence>
<name>A0A1Y1IDG9_KLENI</name>
<protein>
    <recommendedName>
        <fullName evidence="3">SnoaL-like domain-containing protein</fullName>
    </recommendedName>
</protein>
<dbReference type="Proteomes" id="UP000054558">
    <property type="component" value="Unassembled WGS sequence"/>
</dbReference>
<dbReference type="InterPro" id="IPR032710">
    <property type="entry name" value="NTF2-like_dom_sf"/>
</dbReference>
<dbReference type="SUPFAM" id="SSF54427">
    <property type="entry name" value="NTF2-like"/>
    <property type="match status" value="1"/>
</dbReference>
<gene>
    <name evidence="1" type="ORF">KFL_004780040</name>
</gene>
<organism evidence="1 2">
    <name type="scientific">Klebsormidium nitens</name>
    <name type="common">Green alga</name>
    <name type="synonym">Ulothrix nitens</name>
    <dbReference type="NCBI Taxonomy" id="105231"/>
    <lineage>
        <taxon>Eukaryota</taxon>
        <taxon>Viridiplantae</taxon>
        <taxon>Streptophyta</taxon>
        <taxon>Klebsormidiophyceae</taxon>
        <taxon>Klebsormidiales</taxon>
        <taxon>Klebsormidiaceae</taxon>
        <taxon>Klebsormidium</taxon>
    </lineage>
</organism>